<dbReference type="PANTHER" id="PTHR12714:SF24">
    <property type="entry name" value="SLR1182 PROTEIN"/>
    <property type="match status" value="1"/>
</dbReference>
<accession>A0ABY7SLX9</accession>
<keyword evidence="3 5" id="KW-1133">Transmembrane helix</keyword>
<keyword evidence="4 5" id="KW-0472">Membrane</keyword>
<dbReference type="Gene3D" id="1.20.120.1630">
    <property type="match status" value="1"/>
</dbReference>
<dbReference type="PANTHER" id="PTHR12714">
    <property type="entry name" value="PROTEIN-S ISOPRENYLCYSTEINE O-METHYLTRANSFERASE"/>
    <property type="match status" value="1"/>
</dbReference>
<dbReference type="RefSeq" id="WP_272833796.1">
    <property type="nucleotide sequence ID" value="NZ_CP067136.1"/>
</dbReference>
<evidence type="ECO:0000313" key="7">
    <source>
        <dbReference type="Proteomes" id="UP001219349"/>
    </source>
</evidence>
<proteinExistence type="predicted"/>
<name>A0ABY7SLX9_9RHOB</name>
<comment type="subcellular location">
    <subcellularLocation>
        <location evidence="1">Endomembrane system</location>
        <topology evidence="1">Multi-pass membrane protein</topology>
    </subcellularLocation>
</comment>
<protein>
    <submittedName>
        <fullName evidence="6">Isoprenylcysteine carboxylmethyltransferase family protein</fullName>
    </submittedName>
</protein>
<dbReference type="Pfam" id="PF04191">
    <property type="entry name" value="PEMT"/>
    <property type="match status" value="1"/>
</dbReference>
<organism evidence="6 7">
    <name type="scientific">Paracoccus fistulariae</name>
    <dbReference type="NCBI Taxonomy" id="658446"/>
    <lineage>
        <taxon>Bacteria</taxon>
        <taxon>Pseudomonadati</taxon>
        <taxon>Pseudomonadota</taxon>
        <taxon>Alphaproteobacteria</taxon>
        <taxon>Rhodobacterales</taxon>
        <taxon>Paracoccaceae</taxon>
        <taxon>Paracoccus</taxon>
    </lineage>
</organism>
<evidence type="ECO:0000256" key="1">
    <source>
        <dbReference type="ARBA" id="ARBA00004127"/>
    </source>
</evidence>
<feature type="transmembrane region" description="Helical" evidence="5">
    <location>
        <begin position="42"/>
        <end position="65"/>
    </location>
</feature>
<dbReference type="Proteomes" id="UP001219349">
    <property type="component" value="Chromosome"/>
</dbReference>
<evidence type="ECO:0000313" key="6">
    <source>
        <dbReference type="EMBL" id="WCR07568.1"/>
    </source>
</evidence>
<dbReference type="EMBL" id="CP067136">
    <property type="protein sequence ID" value="WCR07568.1"/>
    <property type="molecule type" value="Genomic_DNA"/>
</dbReference>
<evidence type="ECO:0000256" key="2">
    <source>
        <dbReference type="ARBA" id="ARBA00022692"/>
    </source>
</evidence>
<reference evidence="6 7" key="1">
    <citation type="submission" date="2021-01" db="EMBL/GenBank/DDBJ databases">
        <title>Biogeographic distribution of Paracoccus.</title>
        <authorList>
            <person name="Hollensteiner J."/>
            <person name="Leineberger J."/>
            <person name="Brinkhoff T."/>
            <person name="Daniel R."/>
        </authorList>
    </citation>
    <scope>NUCLEOTIDE SEQUENCE [LARGE SCALE GENOMIC DNA]</scope>
    <source>
        <strain evidence="6 7">KCTC 22803</strain>
    </source>
</reference>
<gene>
    <name evidence="6" type="ORF">JHX87_01570</name>
</gene>
<keyword evidence="7" id="KW-1185">Reference proteome</keyword>
<sequence>MGWAPIHFRRARTSISPYGQPTALITGGPFRLSRNPIYLADAMVLAGLCLAAQAPYALILLPLFIRLITTRFIRREEARLAETFPQDFAAYRRRTRRWL</sequence>
<keyword evidence="2 5" id="KW-0812">Transmembrane</keyword>
<evidence type="ECO:0000256" key="5">
    <source>
        <dbReference type="SAM" id="Phobius"/>
    </source>
</evidence>
<evidence type="ECO:0000256" key="4">
    <source>
        <dbReference type="ARBA" id="ARBA00023136"/>
    </source>
</evidence>
<dbReference type="InterPro" id="IPR007318">
    <property type="entry name" value="Phopholipid_MeTrfase"/>
</dbReference>
<evidence type="ECO:0000256" key="3">
    <source>
        <dbReference type="ARBA" id="ARBA00022989"/>
    </source>
</evidence>